<feature type="transmembrane region" description="Helical" evidence="1">
    <location>
        <begin position="169"/>
        <end position="187"/>
    </location>
</feature>
<organism evidence="3">
    <name type="scientific">Alsobacter sp. KACC 23698</name>
    <dbReference type="NCBI Taxonomy" id="3149229"/>
    <lineage>
        <taxon>Bacteria</taxon>
        <taxon>Pseudomonadati</taxon>
        <taxon>Pseudomonadota</taxon>
        <taxon>Alphaproteobacteria</taxon>
        <taxon>Hyphomicrobiales</taxon>
        <taxon>Alsobacteraceae</taxon>
        <taxon>Alsobacter</taxon>
    </lineage>
</organism>
<dbReference type="EC" id="2.3.-.-" evidence="3"/>
<accession>A0AAU7JGS2</accession>
<feature type="transmembrane region" description="Helical" evidence="1">
    <location>
        <begin position="237"/>
        <end position="256"/>
    </location>
</feature>
<evidence type="ECO:0000256" key="1">
    <source>
        <dbReference type="SAM" id="Phobius"/>
    </source>
</evidence>
<keyword evidence="1" id="KW-1133">Transmembrane helix</keyword>
<dbReference type="GO" id="GO:0016747">
    <property type="term" value="F:acyltransferase activity, transferring groups other than amino-acyl groups"/>
    <property type="evidence" value="ECO:0007669"/>
    <property type="project" value="InterPro"/>
</dbReference>
<proteinExistence type="predicted"/>
<evidence type="ECO:0000313" key="3">
    <source>
        <dbReference type="EMBL" id="XBO39476.1"/>
    </source>
</evidence>
<dbReference type="InterPro" id="IPR050879">
    <property type="entry name" value="Acyltransferase_3"/>
</dbReference>
<gene>
    <name evidence="3" type="ORF">ABEG18_01420</name>
</gene>
<protein>
    <submittedName>
        <fullName evidence="3">Acyltransferase</fullName>
        <ecNumber evidence="3">2.3.-.-</ecNumber>
    </submittedName>
</protein>
<dbReference type="InterPro" id="IPR002656">
    <property type="entry name" value="Acyl_transf_3_dom"/>
</dbReference>
<feature type="transmembrane region" description="Helical" evidence="1">
    <location>
        <begin position="142"/>
        <end position="163"/>
    </location>
</feature>
<dbReference type="EMBL" id="CP157484">
    <property type="protein sequence ID" value="XBO39476.1"/>
    <property type="molecule type" value="Genomic_DNA"/>
</dbReference>
<feature type="transmembrane region" description="Helical" evidence="1">
    <location>
        <begin position="47"/>
        <end position="67"/>
    </location>
</feature>
<dbReference type="PANTHER" id="PTHR23028">
    <property type="entry name" value="ACETYLTRANSFERASE"/>
    <property type="match status" value="1"/>
</dbReference>
<keyword evidence="1" id="KW-0812">Transmembrane</keyword>
<dbReference type="GO" id="GO:0016020">
    <property type="term" value="C:membrane"/>
    <property type="evidence" value="ECO:0007669"/>
    <property type="project" value="TreeGrafter"/>
</dbReference>
<name>A0AAU7JGS2_9HYPH</name>
<sequence>MHGQAHPITTAQAGARAGSIPGLDGLRAISILLVMISHAGLQNLVPGVFGVTVFFCISGYLITRLLADEFDRTGAIAIGPFYARRMLRLSPPLVVYVAVMAAVWSATGHTADPLGVTGALFYFANYLAIFAPHRLDGIGGHLWSLAVEEHFYAAYPLLLLALLTRGRGVVAVLLAICAASLASRFAVSMLAPGVAVDYTGMATECRIEGILAGAIAAIATRGPAGAALARRLGSPRAALAALAVLLTTFLIRDPLFRQTVRYTIQEMALVPIILAVVGAPAGSWLARIMNSAPMTLTGKLSYSLYLWHLAAYDVALWLAPGAGARLVVAYALGIGLAFLTAAASYWLIEQPFFGLRRRFGSHVRPAEPVGDLAMRADQPARSA</sequence>
<dbReference type="AlphaFoldDB" id="A0AAU7JGS2"/>
<dbReference type="RefSeq" id="WP_406856320.1">
    <property type="nucleotide sequence ID" value="NZ_CP157484.1"/>
</dbReference>
<feature type="domain" description="Acyltransferase 3" evidence="2">
    <location>
        <begin position="21"/>
        <end position="340"/>
    </location>
</feature>
<feature type="transmembrane region" description="Helical" evidence="1">
    <location>
        <begin position="300"/>
        <end position="320"/>
    </location>
</feature>
<feature type="transmembrane region" description="Helical" evidence="1">
    <location>
        <begin position="326"/>
        <end position="348"/>
    </location>
</feature>
<dbReference type="GO" id="GO:0009103">
    <property type="term" value="P:lipopolysaccharide biosynthetic process"/>
    <property type="evidence" value="ECO:0007669"/>
    <property type="project" value="TreeGrafter"/>
</dbReference>
<feature type="transmembrane region" description="Helical" evidence="1">
    <location>
        <begin position="268"/>
        <end position="288"/>
    </location>
</feature>
<keyword evidence="3" id="KW-0012">Acyltransferase</keyword>
<dbReference type="PANTHER" id="PTHR23028:SF53">
    <property type="entry name" value="ACYL_TRANSF_3 DOMAIN-CONTAINING PROTEIN"/>
    <property type="match status" value="1"/>
</dbReference>
<dbReference type="Pfam" id="PF01757">
    <property type="entry name" value="Acyl_transf_3"/>
    <property type="match status" value="1"/>
</dbReference>
<feature type="transmembrane region" description="Helical" evidence="1">
    <location>
        <begin position="87"/>
        <end position="107"/>
    </location>
</feature>
<keyword evidence="3" id="KW-0808">Transferase</keyword>
<keyword evidence="1" id="KW-0472">Membrane</keyword>
<reference evidence="3" key="1">
    <citation type="submission" date="2024-05" db="EMBL/GenBank/DDBJ databases">
        <authorList>
            <person name="Kim S."/>
            <person name="Heo J."/>
            <person name="Choi H."/>
            <person name="Choi Y."/>
            <person name="Kwon S.-W."/>
            <person name="Kim Y."/>
        </authorList>
    </citation>
    <scope>NUCLEOTIDE SEQUENCE</scope>
    <source>
        <strain evidence="3">KACC 23698</strain>
    </source>
</reference>
<evidence type="ECO:0000259" key="2">
    <source>
        <dbReference type="Pfam" id="PF01757"/>
    </source>
</evidence>